<dbReference type="InterPro" id="IPR036250">
    <property type="entry name" value="AcylCo_DH-like_C"/>
</dbReference>
<dbReference type="AlphaFoldDB" id="A0A1T4LP84"/>
<dbReference type="GO" id="GO:0005886">
    <property type="term" value="C:plasma membrane"/>
    <property type="evidence" value="ECO:0007669"/>
    <property type="project" value="TreeGrafter"/>
</dbReference>
<dbReference type="GO" id="GO:0003995">
    <property type="term" value="F:acyl-CoA dehydrogenase activity"/>
    <property type="evidence" value="ECO:0007669"/>
    <property type="project" value="InterPro"/>
</dbReference>
<dbReference type="GO" id="GO:0050660">
    <property type="term" value="F:flavin adenine dinucleotide binding"/>
    <property type="evidence" value="ECO:0007669"/>
    <property type="project" value="InterPro"/>
</dbReference>
<sequence length="385" mass="42622">MSIPKLEFPPFHLPPEAEALREEVRSFLKETLPHIETEDRFASWNTPSPEFSRELGKKGWIGITWPKKYGGSERSFLERYVVTEELLGNSAPAGSHWVADRQSGPLLLRFGSEEQRQAILPRITRGECFFSIGMSEPDSGSDLASVRTRAEAAPGGFRVNGTKVWTSGAHRNHYCIALVRTSGQHGDRHKGLSQILVDLKTPGVTIRPIINLAGRHDWNEVTFSDAFIPESCLIGNEGDGWLQVTSELAFERSGPERFMQNFYVLRELVRVLGRQPANRAASILGRLIARLWTLRQMSVAVAGMMQGGKSPAIEASLVKDLGTIYQQDLPEVARVLAESDATTEEDMADFLDVAQYATMMAPSYTIQGGTTQVLRGIVARGLGLR</sequence>
<dbReference type="Pfam" id="PF02771">
    <property type="entry name" value="Acyl-CoA_dh_N"/>
    <property type="match status" value="1"/>
</dbReference>
<evidence type="ECO:0000256" key="2">
    <source>
        <dbReference type="ARBA" id="ARBA00022630"/>
    </source>
</evidence>
<organism evidence="6 7">
    <name type="scientific">Enhydrobacter aerosaccus</name>
    <dbReference type="NCBI Taxonomy" id="225324"/>
    <lineage>
        <taxon>Bacteria</taxon>
        <taxon>Pseudomonadati</taxon>
        <taxon>Pseudomonadota</taxon>
        <taxon>Alphaproteobacteria</taxon>
        <taxon>Hyphomicrobiales</taxon>
        <taxon>Enhydrobacter</taxon>
    </lineage>
</organism>
<dbReference type="PROSITE" id="PS00072">
    <property type="entry name" value="ACYL_COA_DH_1"/>
    <property type="match status" value="1"/>
</dbReference>
<accession>A0A1T4LP84</accession>
<comment type="cofactor">
    <cofactor evidence="1">
        <name>FAD</name>
        <dbReference type="ChEBI" id="CHEBI:57692"/>
    </cofactor>
</comment>
<gene>
    <name evidence="6" type="ORF">SAMN02745126_01644</name>
</gene>
<dbReference type="InterPro" id="IPR009100">
    <property type="entry name" value="AcylCoA_DH/oxidase_NM_dom_sf"/>
</dbReference>
<keyword evidence="2" id="KW-0285">Flavoprotein</keyword>
<dbReference type="InterPro" id="IPR037069">
    <property type="entry name" value="AcylCoA_DH/ox_N_sf"/>
</dbReference>
<name>A0A1T4LP84_9HYPH</name>
<evidence type="ECO:0000256" key="3">
    <source>
        <dbReference type="ARBA" id="ARBA00023002"/>
    </source>
</evidence>
<dbReference type="InterPro" id="IPR006091">
    <property type="entry name" value="Acyl-CoA_Oxase/DH_mid-dom"/>
</dbReference>
<evidence type="ECO:0000256" key="1">
    <source>
        <dbReference type="ARBA" id="ARBA00001974"/>
    </source>
</evidence>
<dbReference type="STRING" id="225324.SAMN02745126_01644"/>
<dbReference type="PANTHER" id="PTHR43292:SF4">
    <property type="entry name" value="ACYL-COA DEHYDROGENASE FADE34"/>
    <property type="match status" value="1"/>
</dbReference>
<dbReference type="PANTHER" id="PTHR43292">
    <property type="entry name" value="ACYL-COA DEHYDROGENASE"/>
    <property type="match status" value="1"/>
</dbReference>
<dbReference type="Pfam" id="PF02770">
    <property type="entry name" value="Acyl-CoA_dh_M"/>
    <property type="match status" value="1"/>
</dbReference>
<evidence type="ECO:0000259" key="4">
    <source>
        <dbReference type="Pfam" id="PF02770"/>
    </source>
</evidence>
<feature type="domain" description="Acyl-CoA dehydrogenase/oxidase N-terminal" evidence="5">
    <location>
        <begin position="15"/>
        <end position="127"/>
    </location>
</feature>
<dbReference type="RefSeq" id="WP_170920828.1">
    <property type="nucleotide sequence ID" value="NZ_FUWJ01000001.1"/>
</dbReference>
<dbReference type="InterPro" id="IPR006089">
    <property type="entry name" value="Acyl-CoA_DH_CS"/>
</dbReference>
<dbReference type="Gene3D" id="1.10.540.10">
    <property type="entry name" value="Acyl-CoA dehydrogenase/oxidase, N-terminal domain"/>
    <property type="match status" value="1"/>
</dbReference>
<dbReference type="InterPro" id="IPR052161">
    <property type="entry name" value="Mycobact_Acyl-CoA_DH"/>
</dbReference>
<dbReference type="Proteomes" id="UP000190092">
    <property type="component" value="Unassembled WGS sequence"/>
</dbReference>
<protein>
    <submittedName>
        <fullName evidence="6">Acyl-CoA dehydrogenase</fullName>
    </submittedName>
</protein>
<proteinExistence type="predicted"/>
<evidence type="ECO:0000259" key="5">
    <source>
        <dbReference type="Pfam" id="PF02771"/>
    </source>
</evidence>
<dbReference type="InterPro" id="IPR046373">
    <property type="entry name" value="Acyl-CoA_Oxase/DH_mid-dom_sf"/>
</dbReference>
<dbReference type="SUPFAM" id="SSF56645">
    <property type="entry name" value="Acyl-CoA dehydrogenase NM domain-like"/>
    <property type="match status" value="1"/>
</dbReference>
<dbReference type="Gene3D" id="2.40.110.10">
    <property type="entry name" value="Butyryl-CoA Dehydrogenase, subunit A, domain 2"/>
    <property type="match status" value="1"/>
</dbReference>
<dbReference type="InterPro" id="IPR013786">
    <property type="entry name" value="AcylCoA_DH/ox_N"/>
</dbReference>
<dbReference type="SUPFAM" id="SSF47203">
    <property type="entry name" value="Acyl-CoA dehydrogenase C-terminal domain-like"/>
    <property type="match status" value="1"/>
</dbReference>
<reference evidence="7" key="1">
    <citation type="submission" date="2017-02" db="EMBL/GenBank/DDBJ databases">
        <authorList>
            <person name="Varghese N."/>
            <person name="Submissions S."/>
        </authorList>
    </citation>
    <scope>NUCLEOTIDE SEQUENCE [LARGE SCALE GENOMIC DNA]</scope>
    <source>
        <strain evidence="7">ATCC 27094</strain>
    </source>
</reference>
<evidence type="ECO:0000313" key="7">
    <source>
        <dbReference type="Proteomes" id="UP000190092"/>
    </source>
</evidence>
<dbReference type="EMBL" id="FUWJ01000001">
    <property type="protein sequence ID" value="SJZ56473.1"/>
    <property type="molecule type" value="Genomic_DNA"/>
</dbReference>
<keyword evidence="7" id="KW-1185">Reference proteome</keyword>
<feature type="domain" description="Acyl-CoA oxidase/dehydrogenase middle" evidence="4">
    <location>
        <begin position="132"/>
        <end position="225"/>
    </location>
</feature>
<evidence type="ECO:0000313" key="6">
    <source>
        <dbReference type="EMBL" id="SJZ56473.1"/>
    </source>
</evidence>
<keyword evidence="3" id="KW-0560">Oxidoreductase</keyword>
<dbReference type="Gene3D" id="1.20.140.10">
    <property type="entry name" value="Butyryl-CoA Dehydrogenase, subunit A, domain 3"/>
    <property type="match status" value="1"/>
</dbReference>